<dbReference type="OMA" id="LCICCDY"/>
<proteinExistence type="predicted"/>
<evidence type="ECO:0000313" key="6">
    <source>
        <dbReference type="EMBL" id="KAE8305421.1"/>
    </source>
</evidence>
<reference evidence="6 7" key="1">
    <citation type="journal article" date="2007" name="Science">
        <title>Genomic minimalism in the early diverging intestinal parasite Giardia lamblia.</title>
        <authorList>
            <person name="Morrison H.G."/>
            <person name="McArthur A.G."/>
            <person name="Gillin F.D."/>
            <person name="Aley S.B."/>
            <person name="Adam R.D."/>
            <person name="Olsen G.J."/>
            <person name="Best A.A."/>
            <person name="Cande W.Z."/>
            <person name="Chen F."/>
            <person name="Cipriano M.J."/>
            <person name="Davids B.J."/>
            <person name="Dawson S.C."/>
            <person name="Elmendorf H.G."/>
            <person name="Hehl A.B."/>
            <person name="Holder M.E."/>
            <person name="Huse S.M."/>
            <person name="Kim U.U."/>
            <person name="Lasek-Nesselquist E."/>
            <person name="Manning G."/>
            <person name="Nigam A."/>
            <person name="Nixon J.E."/>
            <person name="Palm D."/>
            <person name="Passamaneck N.E."/>
            <person name="Prabhu A."/>
            <person name="Reich C.I."/>
            <person name="Reiner D.S."/>
            <person name="Samuelson J."/>
            <person name="Svard S.G."/>
            <person name="Sogin M.L."/>
        </authorList>
    </citation>
    <scope>NUCLEOTIDE SEQUENCE [LARGE SCALE GENOMIC DNA]</scope>
    <source>
        <strain evidence="6 7">WB C6</strain>
    </source>
</reference>
<dbReference type="HOGENOM" id="CLU_506657_0_0_1"/>
<keyword evidence="7" id="KW-1185">Reference proteome</keyword>
<evidence type="ECO:0000256" key="2">
    <source>
        <dbReference type="ARBA" id="ARBA00022664"/>
    </source>
</evidence>
<dbReference type="GO" id="GO:0005685">
    <property type="term" value="C:U1 snRNP"/>
    <property type="evidence" value="ECO:0000318"/>
    <property type="project" value="GO_Central"/>
</dbReference>
<dbReference type="VEuPathDB" id="GiardiaDB:GL50803_11190"/>
<evidence type="ECO:0000256" key="4">
    <source>
        <dbReference type="ARBA" id="ARBA00023187"/>
    </source>
</evidence>
<name>D3KGI0_GIAIC</name>
<keyword evidence="2" id="KW-0507">mRNA processing</keyword>
<comment type="subcellular location">
    <subcellularLocation>
        <location evidence="1">Nucleus</location>
    </subcellularLocation>
</comment>
<dbReference type="Pfam" id="PF23240">
    <property type="entry name" value="HAT_PRP39_N"/>
    <property type="match status" value="1"/>
</dbReference>
<keyword evidence="5" id="KW-0539">Nucleus</keyword>
<dbReference type="SUPFAM" id="SSF48452">
    <property type="entry name" value="TPR-like"/>
    <property type="match status" value="1"/>
</dbReference>
<evidence type="ECO:0000256" key="5">
    <source>
        <dbReference type="ARBA" id="ARBA00023242"/>
    </source>
</evidence>
<dbReference type="GO" id="GO:0000243">
    <property type="term" value="C:commitment complex"/>
    <property type="evidence" value="ECO:0000318"/>
    <property type="project" value="GO_Central"/>
</dbReference>
<evidence type="ECO:0000256" key="3">
    <source>
        <dbReference type="ARBA" id="ARBA00022737"/>
    </source>
</evidence>
<evidence type="ECO:0000313" key="7">
    <source>
        <dbReference type="Proteomes" id="UP000001548"/>
    </source>
</evidence>
<dbReference type="PANTHER" id="PTHR17204">
    <property type="entry name" value="PRE-MRNA PROCESSING PROTEIN PRP39-RELATED"/>
    <property type="match status" value="1"/>
</dbReference>
<sequence length="538" mass="60917">MTSPSFQERSNELDAAYSALTEASFDEYKAKTVQFLDSYPYCYEYWKKLASAALQYRNMEEALLIYQQAIDTIPYCWQLWAGYIGFAKQCGATPAYSHAFTPEVIIQLYRLALDEYVGEIYMSTTLWKDYLQFSVDQVLASNELDQEAVTTILNTYMYIFTGAAKSDSSALGVILRTSAITLLNLYEKHLNLVINKFPSVGDFGQLLSKAKGAFRECYDTDAAVQRLSLYACIDKRSFYHHSPFKPELLGRFRALYRVLVDDLATPDRSSWTSAEVQSVLCICCDYVDFWVLYIRALVHSQAYEEALNVCNTALSRCHTGSSGAILSALHIEKLQILELQKDMPALDDLVVCLSNDFSGDPLVVLALAKHCYRQQNYDKCIDIICQYVNSNANCGESVTVLRSICRLLSASFFANLDKKDPDKVMEQTLSKLDSIYANILKTSSLPRDGVKMLAVERMISAQTAREVGYPCYFTRVRDIIYRDYSEDPDILEAALYTHMQWLQLHGQLTEIIEAEALLLRAVPSHLYSYVDVVAKSAS</sequence>
<dbReference type="STRING" id="184922.D3KGI0"/>
<evidence type="ECO:0000256" key="1">
    <source>
        <dbReference type="ARBA" id="ARBA00004123"/>
    </source>
</evidence>
<comment type="caution">
    <text evidence="6">The sequence shown here is derived from an EMBL/GenBank/DDBJ whole genome shotgun (WGS) entry which is preliminary data.</text>
</comment>
<dbReference type="GO" id="GO:0000395">
    <property type="term" value="P:mRNA 5'-splice site recognition"/>
    <property type="evidence" value="ECO:0000318"/>
    <property type="project" value="GO_Central"/>
</dbReference>
<protein>
    <recommendedName>
        <fullName evidence="8">Pre-mRNA-processing factor 39</fullName>
    </recommendedName>
</protein>
<keyword evidence="3" id="KW-0677">Repeat</keyword>
<keyword evidence="4" id="KW-0508">mRNA splicing</keyword>
<dbReference type="PANTHER" id="PTHR17204:SF5">
    <property type="entry name" value="PRE-MRNA-PROCESSING FACTOR 39"/>
    <property type="match status" value="1"/>
</dbReference>
<evidence type="ECO:0008006" key="8">
    <source>
        <dbReference type="Google" id="ProtNLM"/>
    </source>
</evidence>
<organism evidence="6 7">
    <name type="scientific">Giardia intestinalis (strain ATCC 50803 / WB clone C6)</name>
    <name type="common">Giardia lamblia</name>
    <dbReference type="NCBI Taxonomy" id="184922"/>
    <lineage>
        <taxon>Eukaryota</taxon>
        <taxon>Metamonada</taxon>
        <taxon>Diplomonadida</taxon>
        <taxon>Hexamitidae</taxon>
        <taxon>Giardiinae</taxon>
        <taxon>Giardia</taxon>
    </lineage>
</organism>
<dbReference type="InterPro" id="IPR011990">
    <property type="entry name" value="TPR-like_helical_dom_sf"/>
</dbReference>
<accession>D3KGI0</accession>
<dbReference type="EMBL" id="AACB03000001">
    <property type="protein sequence ID" value="KAE8305421.1"/>
    <property type="molecule type" value="Genomic_DNA"/>
</dbReference>
<dbReference type="AlphaFoldDB" id="D3KGI0"/>
<gene>
    <name evidence="6" type="ORF">GL50803_0011190</name>
</gene>
<dbReference type="GO" id="GO:0071004">
    <property type="term" value="C:U2-type prespliceosome"/>
    <property type="evidence" value="ECO:0000318"/>
    <property type="project" value="GO_Central"/>
</dbReference>
<dbReference type="Proteomes" id="UP000001548">
    <property type="component" value="Unassembled WGS sequence"/>
</dbReference>
<dbReference type="Gene3D" id="1.25.40.10">
    <property type="entry name" value="Tetratricopeptide repeat domain"/>
    <property type="match status" value="2"/>
</dbReference>